<reference evidence="15" key="1">
    <citation type="submission" date="2023-01" db="EMBL/GenBank/DDBJ databases">
        <title>Whole genome sequence of Paucibacter sp. S2-9 isolated from pond sediment.</title>
        <authorList>
            <person name="Jung J.Y."/>
        </authorList>
    </citation>
    <scope>NUCLEOTIDE SEQUENCE</scope>
    <source>
        <strain evidence="15">S2-9</strain>
    </source>
</reference>
<evidence type="ECO:0000256" key="6">
    <source>
        <dbReference type="ARBA" id="ARBA00023077"/>
    </source>
</evidence>
<dbReference type="InterPro" id="IPR037066">
    <property type="entry name" value="Plug_dom_sf"/>
</dbReference>
<evidence type="ECO:0000256" key="1">
    <source>
        <dbReference type="ARBA" id="ARBA00004571"/>
    </source>
</evidence>
<dbReference type="InterPro" id="IPR000531">
    <property type="entry name" value="Beta-barrel_TonB"/>
</dbReference>
<dbReference type="PROSITE" id="PS52016">
    <property type="entry name" value="TONB_DEPENDENT_REC_3"/>
    <property type="match status" value="1"/>
</dbReference>
<comment type="similarity">
    <text evidence="2 10 11">Belongs to the TonB-dependent receptor family.</text>
</comment>
<feature type="signal peptide" evidence="12">
    <location>
        <begin position="1"/>
        <end position="25"/>
    </location>
</feature>
<dbReference type="InterPro" id="IPR012910">
    <property type="entry name" value="Plug_dom"/>
</dbReference>
<feature type="domain" description="TonB-dependent receptor plug" evidence="14">
    <location>
        <begin position="52"/>
        <end position="170"/>
    </location>
</feature>
<keyword evidence="16" id="KW-1185">Reference proteome</keyword>
<evidence type="ECO:0000256" key="3">
    <source>
        <dbReference type="ARBA" id="ARBA00022448"/>
    </source>
</evidence>
<evidence type="ECO:0000256" key="5">
    <source>
        <dbReference type="ARBA" id="ARBA00022692"/>
    </source>
</evidence>
<comment type="subcellular location">
    <subcellularLocation>
        <location evidence="1 10">Cell outer membrane</location>
        <topology evidence="1 10">Multi-pass membrane protein</topology>
    </subcellularLocation>
</comment>
<evidence type="ECO:0000259" key="14">
    <source>
        <dbReference type="Pfam" id="PF07715"/>
    </source>
</evidence>
<evidence type="ECO:0000259" key="13">
    <source>
        <dbReference type="Pfam" id="PF00593"/>
    </source>
</evidence>
<organism evidence="15 16">
    <name type="scientific">Paucibacter sediminis</name>
    <dbReference type="NCBI Taxonomy" id="3019553"/>
    <lineage>
        <taxon>Bacteria</taxon>
        <taxon>Pseudomonadati</taxon>
        <taxon>Pseudomonadota</taxon>
        <taxon>Betaproteobacteria</taxon>
        <taxon>Burkholderiales</taxon>
        <taxon>Sphaerotilaceae</taxon>
        <taxon>Roseateles</taxon>
    </lineage>
</organism>
<keyword evidence="3 10" id="KW-0813">Transport</keyword>
<keyword evidence="4 10" id="KW-1134">Transmembrane beta strand</keyword>
<dbReference type="PANTHER" id="PTHR47234:SF1">
    <property type="entry name" value="TONB-DEPENDENT RECEPTOR"/>
    <property type="match status" value="1"/>
</dbReference>
<keyword evidence="7 10" id="KW-0472">Membrane</keyword>
<keyword evidence="5 10" id="KW-0812">Transmembrane</keyword>
<dbReference type="KEGG" id="pais:PFX98_03935"/>
<accession>A0AA95NEJ3</accession>
<dbReference type="InterPro" id="IPR039426">
    <property type="entry name" value="TonB-dep_rcpt-like"/>
</dbReference>
<keyword evidence="6 11" id="KW-0798">TonB box</keyword>
<sequence length="933" mass="100922">MSKQQDLTPIALAAALALSGFAAQAQEGAKDASATTLNRVVVTGSNIKRTDSETSQALQVVSGDEIKAMGALTVGDVLANLTTNDGSAISDLGGANSWASGASGVSLRNLGTGGTLTLLNGRRLASYGFADGLQLNFTNIDAIPANIIERVEVLKDGASAIYGSDAIGGVINIITKRDYSGVGVAVSAQQSLKRSFLAQDQQGSVTVGHGNLDSDGFNAYAHLELYKRGSYKDSEVRPLLPDWYLLENPARGQRSAGSFPGNYTGSYPADYKDPALAGKRINTPAPGCAAENLIGGVCQYDYWKDSDARPATERVTFLAGARLQLNKDLTAFAELQGADIKAKYYTSIPRSNPGAVSSWYNSLKGELQRFTDPLLPAGHPSNPYGFPVGLAYRFVDDPEMFKNVGASRDYRLLAGVEGTAWGWDIDSAVGTMRSHATQRQHLYRDRYAYADAITSGAYKFGQQNAPELLEKMFPEMGSSGTYSQHFADFKGSREIGSLPGGALMMALGAELRHESFEHRSMDNILEGRIVGFSGVDIQGRRDVAAIFTEFSAPFTKQIEATLALRGDKVFNGFGAITPKVQLAWRPLRELMLRGTASQGFRAPSLPETGNGGASWFNNGYLDPKRCDTARQMRDVLKTGDANDKLDATAVYNSGCSISFPSVITPNPGLKPEHSNNASLGLVFQASQNISASLDYYNIQRRDEIGTLDINEVLTNEDAHPGLAPRDPVSAQDKDYAKRVKELSGKDIGFAVGSIRTVGLQYQNLSKTKVSGLDLDLRSRWKLGEWGTLDVNLETNVKLGVRYWDSFAADYTENRVGYRGTPRQNSVLKLNWARADWKLGARVNYSSATKLAAADWDSDNLPEGCAARGVAEGDCRIKAWTSTDLWLQYGGFKNLTLSANLFNAFNQPSLIEYRPNLALPLAGRVLKLALEAKF</sequence>
<dbReference type="Pfam" id="PF07715">
    <property type="entry name" value="Plug"/>
    <property type="match status" value="1"/>
</dbReference>
<dbReference type="EMBL" id="CP116346">
    <property type="protein sequence ID" value="WIT12775.1"/>
    <property type="molecule type" value="Genomic_DNA"/>
</dbReference>
<evidence type="ECO:0000256" key="10">
    <source>
        <dbReference type="PROSITE-ProRule" id="PRU01360"/>
    </source>
</evidence>
<evidence type="ECO:0000256" key="11">
    <source>
        <dbReference type="RuleBase" id="RU003357"/>
    </source>
</evidence>
<evidence type="ECO:0000256" key="4">
    <source>
        <dbReference type="ARBA" id="ARBA00022452"/>
    </source>
</evidence>
<evidence type="ECO:0000256" key="12">
    <source>
        <dbReference type="SAM" id="SignalP"/>
    </source>
</evidence>
<evidence type="ECO:0000313" key="16">
    <source>
        <dbReference type="Proteomes" id="UP001177769"/>
    </source>
</evidence>
<feature type="chain" id="PRO_5041744648" evidence="12">
    <location>
        <begin position="26"/>
        <end position="933"/>
    </location>
</feature>
<dbReference type="GO" id="GO:0009279">
    <property type="term" value="C:cell outer membrane"/>
    <property type="evidence" value="ECO:0007669"/>
    <property type="project" value="UniProtKB-SubCell"/>
</dbReference>
<dbReference type="Gene3D" id="2.40.170.20">
    <property type="entry name" value="TonB-dependent receptor, beta-barrel domain"/>
    <property type="match status" value="1"/>
</dbReference>
<evidence type="ECO:0000256" key="8">
    <source>
        <dbReference type="ARBA" id="ARBA00023170"/>
    </source>
</evidence>
<dbReference type="SUPFAM" id="SSF56935">
    <property type="entry name" value="Porins"/>
    <property type="match status" value="1"/>
</dbReference>
<dbReference type="InterPro" id="IPR036942">
    <property type="entry name" value="Beta-barrel_TonB_sf"/>
</dbReference>
<gene>
    <name evidence="15" type="ORF">PFX98_03935</name>
</gene>
<protein>
    <submittedName>
        <fullName evidence="15">TonB-dependent receptor</fullName>
    </submittedName>
</protein>
<dbReference type="Gene3D" id="2.170.130.10">
    <property type="entry name" value="TonB-dependent receptor, plug domain"/>
    <property type="match status" value="1"/>
</dbReference>
<dbReference type="Proteomes" id="UP001177769">
    <property type="component" value="Chromosome"/>
</dbReference>
<evidence type="ECO:0000256" key="2">
    <source>
        <dbReference type="ARBA" id="ARBA00009810"/>
    </source>
</evidence>
<keyword evidence="9 10" id="KW-0998">Cell outer membrane</keyword>
<dbReference type="Pfam" id="PF00593">
    <property type="entry name" value="TonB_dep_Rec_b-barrel"/>
    <property type="match status" value="1"/>
</dbReference>
<dbReference type="AlphaFoldDB" id="A0AA95NEJ3"/>
<feature type="domain" description="TonB-dependent receptor-like beta-barrel" evidence="13">
    <location>
        <begin position="382"/>
        <end position="902"/>
    </location>
</feature>
<evidence type="ECO:0000256" key="7">
    <source>
        <dbReference type="ARBA" id="ARBA00023136"/>
    </source>
</evidence>
<keyword evidence="12" id="KW-0732">Signal</keyword>
<evidence type="ECO:0000313" key="15">
    <source>
        <dbReference type="EMBL" id="WIT12775.1"/>
    </source>
</evidence>
<dbReference type="RefSeq" id="WP_285233876.1">
    <property type="nucleotide sequence ID" value="NZ_CP116346.1"/>
</dbReference>
<dbReference type="PANTHER" id="PTHR47234">
    <property type="match status" value="1"/>
</dbReference>
<evidence type="ECO:0000256" key="9">
    <source>
        <dbReference type="ARBA" id="ARBA00023237"/>
    </source>
</evidence>
<proteinExistence type="inferred from homology"/>
<keyword evidence="8 15" id="KW-0675">Receptor</keyword>
<name>A0AA95NEJ3_9BURK</name>